<dbReference type="AlphaFoldDB" id="A0A2U1KZV1"/>
<sequence length="351" mass="38726">MLGNTEAYSSFKSNLESLPGNVVVIVSHTQMDNRKEKYIIEELLQFDQLISIPVANTLMGLGTYPGSDDLSLQMLGLHGTIYTNYAVDKSDLLLAFGVRMKMDSSQSCAPVDSSSLEDVPAEAIVEPTRESFYGVINYHLREGSSKPNVVAYIELNVVEIDIGVETVKVEPVSLPSTGDSGDIQEDQGLNDIALTNIGVPESKAPRPGEPQTYVEHSVLHVELEGEGMDIDEQLKYFSPRRNEGDFIVSDLVRGKFRSHPWWPWQIFDPDVSQIDKNNSSEVFNNATPSIKSASTSKYNIIVVVVVVGYGYAWWKGSILPNMMFASKRSLSDAVNVVAKTLDDVYSSLVAF</sequence>
<feature type="domain" description="Thiamine pyrophosphate enzyme central" evidence="2">
    <location>
        <begin position="40"/>
        <end position="102"/>
    </location>
</feature>
<dbReference type="InterPro" id="IPR012000">
    <property type="entry name" value="Thiamin_PyroP_enz_cen_dom"/>
</dbReference>
<dbReference type="SUPFAM" id="SSF52467">
    <property type="entry name" value="DHS-like NAD/FAD-binding domain"/>
    <property type="match status" value="1"/>
</dbReference>
<evidence type="ECO:0000259" key="3">
    <source>
        <dbReference type="Pfam" id="PF07889"/>
    </source>
</evidence>
<dbReference type="InterPro" id="IPR029035">
    <property type="entry name" value="DHS-like_NAD/FAD-binding_dom"/>
</dbReference>
<dbReference type="Gene3D" id="3.40.50.1220">
    <property type="entry name" value="TPP-binding domain"/>
    <property type="match status" value="1"/>
</dbReference>
<name>A0A2U1KZV1_ARTAN</name>
<keyword evidence="1" id="KW-0786">Thiamine pyrophosphate</keyword>
<dbReference type="EMBL" id="PKPP01012512">
    <property type="protein sequence ID" value="PWA42263.1"/>
    <property type="molecule type" value="Genomic_DNA"/>
</dbReference>
<dbReference type="PANTHER" id="PTHR47289:SF2">
    <property type="entry name" value="TRANSCRIPTION FACTOR, PUTATIVE (DUF1664)-RELATED"/>
    <property type="match status" value="1"/>
</dbReference>
<dbReference type="PANTHER" id="PTHR47289">
    <property type="entry name" value="TRANSCRIPTION FACTOR, PUTATIVE (DUF1664)-RELATED"/>
    <property type="match status" value="1"/>
</dbReference>
<reference evidence="4 5" key="1">
    <citation type="journal article" date="2018" name="Mol. Plant">
        <title>The genome of Artemisia annua provides insight into the evolution of Asteraceae family and artemisinin biosynthesis.</title>
        <authorList>
            <person name="Shen Q."/>
            <person name="Zhang L."/>
            <person name="Liao Z."/>
            <person name="Wang S."/>
            <person name="Yan T."/>
            <person name="Shi P."/>
            <person name="Liu M."/>
            <person name="Fu X."/>
            <person name="Pan Q."/>
            <person name="Wang Y."/>
            <person name="Lv Z."/>
            <person name="Lu X."/>
            <person name="Zhang F."/>
            <person name="Jiang W."/>
            <person name="Ma Y."/>
            <person name="Chen M."/>
            <person name="Hao X."/>
            <person name="Li L."/>
            <person name="Tang Y."/>
            <person name="Lv G."/>
            <person name="Zhou Y."/>
            <person name="Sun X."/>
            <person name="Brodelius P.E."/>
            <person name="Rose J.K.C."/>
            <person name="Tang K."/>
        </authorList>
    </citation>
    <scope>NUCLEOTIDE SEQUENCE [LARGE SCALE GENOMIC DNA]</scope>
    <source>
        <strain evidence="5">cv. Huhao1</strain>
        <tissue evidence="4">Leaf</tissue>
    </source>
</reference>
<dbReference type="GO" id="GO:0000287">
    <property type="term" value="F:magnesium ion binding"/>
    <property type="evidence" value="ECO:0007669"/>
    <property type="project" value="InterPro"/>
</dbReference>
<feature type="domain" description="DUF1664" evidence="3">
    <location>
        <begin position="297"/>
        <end position="349"/>
    </location>
</feature>
<keyword evidence="5" id="KW-1185">Reference proteome</keyword>
<dbReference type="Proteomes" id="UP000245207">
    <property type="component" value="Unassembled WGS sequence"/>
</dbReference>
<evidence type="ECO:0000313" key="4">
    <source>
        <dbReference type="EMBL" id="PWA42263.1"/>
    </source>
</evidence>
<dbReference type="GO" id="GO:0030976">
    <property type="term" value="F:thiamine pyrophosphate binding"/>
    <property type="evidence" value="ECO:0007669"/>
    <property type="project" value="InterPro"/>
</dbReference>
<accession>A0A2U1KZV1</accession>
<comment type="caution">
    <text evidence="4">The sequence shown here is derived from an EMBL/GenBank/DDBJ whole genome shotgun (WGS) entry which is preliminary data.</text>
</comment>
<dbReference type="Pfam" id="PF07889">
    <property type="entry name" value="DUF1664"/>
    <property type="match status" value="1"/>
</dbReference>
<gene>
    <name evidence="4" type="ORF">CTI12_AA545280</name>
</gene>
<evidence type="ECO:0000259" key="2">
    <source>
        <dbReference type="Pfam" id="PF00205"/>
    </source>
</evidence>
<dbReference type="Gene3D" id="2.30.30.140">
    <property type="match status" value="1"/>
</dbReference>
<organism evidence="4 5">
    <name type="scientific">Artemisia annua</name>
    <name type="common">Sweet wormwood</name>
    <dbReference type="NCBI Taxonomy" id="35608"/>
    <lineage>
        <taxon>Eukaryota</taxon>
        <taxon>Viridiplantae</taxon>
        <taxon>Streptophyta</taxon>
        <taxon>Embryophyta</taxon>
        <taxon>Tracheophyta</taxon>
        <taxon>Spermatophyta</taxon>
        <taxon>Magnoliopsida</taxon>
        <taxon>eudicotyledons</taxon>
        <taxon>Gunneridae</taxon>
        <taxon>Pentapetalae</taxon>
        <taxon>asterids</taxon>
        <taxon>campanulids</taxon>
        <taxon>Asterales</taxon>
        <taxon>Asteraceae</taxon>
        <taxon>Asteroideae</taxon>
        <taxon>Anthemideae</taxon>
        <taxon>Artemisiinae</taxon>
        <taxon>Artemisia</taxon>
    </lineage>
</organism>
<protein>
    <submittedName>
        <fullName evidence="4">Acetolactate synthase</fullName>
    </submittedName>
</protein>
<dbReference type="SUPFAM" id="SSF63748">
    <property type="entry name" value="Tudor/PWWP/MBT"/>
    <property type="match status" value="1"/>
</dbReference>
<dbReference type="STRING" id="35608.A0A2U1KZV1"/>
<evidence type="ECO:0000313" key="5">
    <source>
        <dbReference type="Proteomes" id="UP000245207"/>
    </source>
</evidence>
<proteinExistence type="predicted"/>
<dbReference type="InterPro" id="IPR012458">
    <property type="entry name" value="DUF1664"/>
</dbReference>
<dbReference type="Pfam" id="PF00205">
    <property type="entry name" value="TPP_enzyme_M"/>
    <property type="match status" value="1"/>
</dbReference>
<dbReference type="OrthoDB" id="1721827at2759"/>
<evidence type="ECO:0000256" key="1">
    <source>
        <dbReference type="ARBA" id="ARBA00023052"/>
    </source>
</evidence>